<proteinExistence type="inferred from homology"/>
<organism evidence="11 12">
    <name type="scientific">Halomonas shengliensis</name>
    <dbReference type="NCBI Taxonomy" id="419597"/>
    <lineage>
        <taxon>Bacteria</taxon>
        <taxon>Pseudomonadati</taxon>
        <taxon>Pseudomonadota</taxon>
        <taxon>Gammaproteobacteria</taxon>
        <taxon>Oceanospirillales</taxon>
        <taxon>Halomonadaceae</taxon>
        <taxon>Halomonas</taxon>
    </lineage>
</organism>
<feature type="domain" description="Integral membrane bound transporter" evidence="10">
    <location>
        <begin position="409"/>
        <end position="526"/>
    </location>
</feature>
<comment type="subcellular location">
    <subcellularLocation>
        <location evidence="1">Cell membrane</location>
        <topology evidence="1">Multi-pass membrane protein</topology>
    </subcellularLocation>
</comment>
<dbReference type="NCBIfam" id="TIGR01667">
    <property type="entry name" value="YCCS_YHFK"/>
    <property type="match status" value="1"/>
</dbReference>
<evidence type="ECO:0000313" key="12">
    <source>
        <dbReference type="Proteomes" id="UP000199075"/>
    </source>
</evidence>
<feature type="transmembrane region" description="Helical" evidence="8">
    <location>
        <begin position="512"/>
        <end position="534"/>
    </location>
</feature>
<reference evidence="12" key="1">
    <citation type="submission" date="2016-10" db="EMBL/GenBank/DDBJ databases">
        <authorList>
            <person name="Varghese N."/>
            <person name="Submissions S."/>
        </authorList>
    </citation>
    <scope>NUCLEOTIDE SEQUENCE [LARGE SCALE GENOMIC DNA]</scope>
    <source>
        <strain evidence="12">CGMCC 1.6444</strain>
    </source>
</reference>
<dbReference type="Pfam" id="PF12805">
    <property type="entry name" value="FUSC-like"/>
    <property type="match status" value="1"/>
</dbReference>
<feature type="transmembrane region" description="Helical" evidence="8">
    <location>
        <begin position="16"/>
        <end position="35"/>
    </location>
</feature>
<evidence type="ECO:0000256" key="2">
    <source>
        <dbReference type="ARBA" id="ARBA00022475"/>
    </source>
</evidence>
<sequence length="711" mass="76924">MTPALVLRRFWTLEPAAYSLRVFLALAAITLVCWWRGDMASLIPLFLGAIASALAETDDDWPGRLAALLVTLACFAAAALTVELLFAHPWPFAAALALAAFALTMLGAVGQRYATIANATLILAIYTMISLEQRGTPALAELWREPALLVAGAAGYGAISVAWCALFSRQPLQLALARVFRELARYLALKAALFEPVRDLDVARRRLALAQQNGEVVAALNEAKERLFRRLEGTRESPRLARYLRLYFIAQEIHERASSSHSPYAELAQAYFHHDVLFRVQRVLTAQGEACRTLARGLLLKRPFDLAPSEAALADLEASLARLREGAEGKRAALLPALTAVADNLATLEQGLAGARHPELDAASDTALHDRTPRGPAEVAERLRAQLTPRSPVFRHAVRLAVTLLTGYGLLHLIHPTQGYWILLTSLFVCRPSFGATRRFLWQRILGTVVGLVVGWALISLFPSPALQAAIAVAAGVGFFALRGRHYTLATAAITLMVLSCFNQVGDGFGLIWPRFLDTLLGAGIAGVAVLAILPDWQGRGLHRQAAEALTASRDYLAALLEQYARGRRDDLAYRLARRNAHNADAELAALLANARQEPGPFRRDAERGLPFQLHAHTLLNYLSALGAHRGEEGGVTPGERVAGQAILAELDALAEALRGRRPPADSAPPALGEGRDEGPGERFLGAQLALIAGQLTPLREAATRLVDDTP</sequence>
<evidence type="ECO:0000256" key="4">
    <source>
        <dbReference type="ARBA" id="ARBA00022989"/>
    </source>
</evidence>
<dbReference type="InterPro" id="IPR010019">
    <property type="entry name" value="Integral_membrane_YccS"/>
</dbReference>
<evidence type="ECO:0000313" key="11">
    <source>
        <dbReference type="EMBL" id="SDO41474.1"/>
    </source>
</evidence>
<feature type="region of interest" description="Disordered" evidence="7">
    <location>
        <begin position="660"/>
        <end position="683"/>
    </location>
</feature>
<dbReference type="EMBL" id="FNIV01000006">
    <property type="protein sequence ID" value="SDO41474.1"/>
    <property type="molecule type" value="Genomic_DNA"/>
</dbReference>
<dbReference type="InterPro" id="IPR049453">
    <property type="entry name" value="Memb_transporter_dom"/>
</dbReference>
<feature type="transmembrane region" description="Helical" evidence="8">
    <location>
        <begin position="116"/>
        <end position="135"/>
    </location>
</feature>
<evidence type="ECO:0000256" key="7">
    <source>
        <dbReference type="SAM" id="MobiDB-lite"/>
    </source>
</evidence>
<keyword evidence="5 8" id="KW-0472">Membrane</keyword>
<feature type="transmembrane region" description="Helical" evidence="8">
    <location>
        <begin position="441"/>
        <end position="459"/>
    </location>
</feature>
<keyword evidence="3 8" id="KW-0812">Transmembrane</keyword>
<keyword evidence="4 8" id="KW-1133">Transmembrane helix</keyword>
<dbReference type="Proteomes" id="UP000199075">
    <property type="component" value="Unassembled WGS sequence"/>
</dbReference>
<dbReference type="AlphaFoldDB" id="A0A1H0JCU9"/>
<evidence type="ECO:0000256" key="8">
    <source>
        <dbReference type="SAM" id="Phobius"/>
    </source>
</evidence>
<dbReference type="Pfam" id="PF13515">
    <property type="entry name" value="FUSC_2"/>
    <property type="match status" value="1"/>
</dbReference>
<comment type="similarity">
    <text evidence="6">Belongs to the YccS/YhfK family.</text>
</comment>
<dbReference type="PANTHER" id="PTHR30509:SF8">
    <property type="entry name" value="INNER MEMBRANE PROTEIN YCCS"/>
    <property type="match status" value="1"/>
</dbReference>
<evidence type="ECO:0000256" key="6">
    <source>
        <dbReference type="ARBA" id="ARBA00043993"/>
    </source>
</evidence>
<name>A0A1H0JCU9_9GAMM</name>
<feature type="transmembrane region" description="Helical" evidence="8">
    <location>
        <begin position="92"/>
        <end position="109"/>
    </location>
</feature>
<keyword evidence="2" id="KW-1003">Cell membrane</keyword>
<evidence type="ECO:0000256" key="3">
    <source>
        <dbReference type="ARBA" id="ARBA00022692"/>
    </source>
</evidence>
<dbReference type="PANTHER" id="PTHR30509">
    <property type="entry name" value="P-HYDROXYBENZOIC ACID EFFLUX PUMP SUBUNIT-RELATED"/>
    <property type="match status" value="1"/>
</dbReference>
<keyword evidence="12" id="KW-1185">Reference proteome</keyword>
<gene>
    <name evidence="11" type="ORF">SAMN04487957_10663</name>
</gene>
<dbReference type="RefSeq" id="WP_089678953.1">
    <property type="nucleotide sequence ID" value="NZ_FNIV01000006.1"/>
</dbReference>
<dbReference type="STRING" id="419597.SAMN04487957_10663"/>
<accession>A0A1H0JCU9</accession>
<protein>
    <submittedName>
        <fullName evidence="11">TIGR01666 family membrane protein</fullName>
    </submittedName>
</protein>
<feature type="transmembrane region" description="Helical" evidence="8">
    <location>
        <begin position="489"/>
        <end position="506"/>
    </location>
</feature>
<feature type="domain" description="Integral membrane protein YccS N-terminal" evidence="9">
    <location>
        <begin position="68"/>
        <end position="350"/>
    </location>
</feature>
<evidence type="ECO:0000259" key="10">
    <source>
        <dbReference type="Pfam" id="PF13515"/>
    </source>
</evidence>
<evidence type="ECO:0000256" key="5">
    <source>
        <dbReference type="ARBA" id="ARBA00023136"/>
    </source>
</evidence>
<dbReference type="GO" id="GO:0005886">
    <property type="term" value="C:plasma membrane"/>
    <property type="evidence" value="ECO:0007669"/>
    <property type="project" value="UniProtKB-SubCell"/>
</dbReference>
<feature type="transmembrane region" description="Helical" evidence="8">
    <location>
        <begin position="147"/>
        <end position="168"/>
    </location>
</feature>
<dbReference type="NCBIfam" id="TIGR01666">
    <property type="entry name" value="YCCS"/>
    <property type="match status" value="1"/>
</dbReference>
<evidence type="ECO:0000259" key="9">
    <source>
        <dbReference type="Pfam" id="PF12805"/>
    </source>
</evidence>
<feature type="transmembrane region" description="Helical" evidence="8">
    <location>
        <begin position="65"/>
        <end position="86"/>
    </location>
</feature>
<dbReference type="InterPro" id="IPR010020">
    <property type="entry name" value="Integral_membrane_YCCS_YHJK"/>
</dbReference>
<evidence type="ECO:0000256" key="1">
    <source>
        <dbReference type="ARBA" id="ARBA00004651"/>
    </source>
</evidence>
<feature type="transmembrane region" description="Helical" evidence="8">
    <location>
        <begin position="465"/>
        <end position="482"/>
    </location>
</feature>
<dbReference type="OrthoDB" id="8670769at2"/>
<dbReference type="InterPro" id="IPR032692">
    <property type="entry name" value="YccS_N"/>
</dbReference>